<keyword evidence="5 10" id="KW-1133">Transmembrane helix</keyword>
<dbReference type="InterPro" id="IPR032675">
    <property type="entry name" value="LRR_dom_sf"/>
</dbReference>
<feature type="transmembrane region" description="Helical" evidence="10">
    <location>
        <begin position="778"/>
        <end position="796"/>
    </location>
</feature>
<dbReference type="GO" id="GO:0012505">
    <property type="term" value="C:endomembrane system"/>
    <property type="evidence" value="ECO:0007669"/>
    <property type="project" value="UniProtKB-SubCell"/>
</dbReference>
<comment type="caution">
    <text evidence="12">The sequence shown here is derived from an EMBL/GenBank/DDBJ whole genome shotgun (WGS) entry which is preliminary data.</text>
</comment>
<dbReference type="SMART" id="SM01411">
    <property type="entry name" value="Ephrin_rec_like"/>
    <property type="match status" value="2"/>
</dbReference>
<dbReference type="PANTHER" id="PTHR48052:SF8">
    <property type="entry name" value="LRR RECEPTOR-LIKE SERINE_THREONINE-PROTEIN KINASE FLS2"/>
    <property type="match status" value="1"/>
</dbReference>
<name>A0AA36ISP5_9DINO</name>
<organism evidence="12 13">
    <name type="scientific">Effrenium voratum</name>
    <dbReference type="NCBI Taxonomy" id="2562239"/>
    <lineage>
        <taxon>Eukaryota</taxon>
        <taxon>Sar</taxon>
        <taxon>Alveolata</taxon>
        <taxon>Dinophyceae</taxon>
        <taxon>Suessiales</taxon>
        <taxon>Symbiodiniaceae</taxon>
        <taxon>Effrenium</taxon>
    </lineage>
</organism>
<gene>
    <name evidence="12" type="ORF">EVOR1521_LOCUS17878</name>
</gene>
<evidence type="ECO:0000256" key="3">
    <source>
        <dbReference type="ARBA" id="ARBA00022692"/>
    </source>
</evidence>
<evidence type="ECO:0000256" key="1">
    <source>
        <dbReference type="ARBA" id="ARBA00004236"/>
    </source>
</evidence>
<feature type="signal peptide" evidence="11">
    <location>
        <begin position="1"/>
        <end position="20"/>
    </location>
</feature>
<evidence type="ECO:0000313" key="13">
    <source>
        <dbReference type="Proteomes" id="UP001178507"/>
    </source>
</evidence>
<feature type="transmembrane region" description="Helical" evidence="10">
    <location>
        <begin position="1208"/>
        <end position="1236"/>
    </location>
</feature>
<dbReference type="PROSITE" id="PS51450">
    <property type="entry name" value="LRR"/>
    <property type="match status" value="1"/>
</dbReference>
<keyword evidence="6 10" id="KW-0472">Membrane</keyword>
<feature type="chain" id="PRO_5041431081" evidence="11">
    <location>
        <begin position="21"/>
        <end position="1278"/>
    </location>
</feature>
<keyword evidence="2" id="KW-1003">Cell membrane</keyword>
<dbReference type="SUPFAM" id="SSF52058">
    <property type="entry name" value="L domain-like"/>
    <property type="match status" value="1"/>
</dbReference>
<keyword evidence="13" id="KW-1185">Reference proteome</keyword>
<keyword evidence="3 10" id="KW-0812">Transmembrane</keyword>
<feature type="transmembrane region" description="Helical" evidence="10">
    <location>
        <begin position="1175"/>
        <end position="1196"/>
    </location>
</feature>
<evidence type="ECO:0000256" key="7">
    <source>
        <dbReference type="ARBA" id="ARBA00023170"/>
    </source>
</evidence>
<dbReference type="Gene3D" id="2.10.50.10">
    <property type="entry name" value="Tumor Necrosis Factor Receptor, subunit A, domain 2"/>
    <property type="match status" value="1"/>
</dbReference>
<keyword evidence="7" id="KW-0675">Receptor</keyword>
<dbReference type="AlphaFoldDB" id="A0AA36ISP5"/>
<evidence type="ECO:0000256" key="5">
    <source>
        <dbReference type="ARBA" id="ARBA00022989"/>
    </source>
</evidence>
<dbReference type="EMBL" id="CAUJNA010002435">
    <property type="protein sequence ID" value="CAJ1392911.1"/>
    <property type="molecule type" value="Genomic_DNA"/>
</dbReference>
<protein>
    <submittedName>
        <fullName evidence="12">Uncharacterized protein</fullName>
    </submittedName>
</protein>
<dbReference type="Gene3D" id="3.80.10.10">
    <property type="entry name" value="Ribonuclease Inhibitor"/>
    <property type="match status" value="2"/>
</dbReference>
<keyword evidence="8" id="KW-0325">Glycoprotein</keyword>
<evidence type="ECO:0000256" key="10">
    <source>
        <dbReference type="SAM" id="Phobius"/>
    </source>
</evidence>
<evidence type="ECO:0000256" key="2">
    <source>
        <dbReference type="ARBA" id="ARBA00022475"/>
    </source>
</evidence>
<evidence type="ECO:0000256" key="4">
    <source>
        <dbReference type="ARBA" id="ARBA00022729"/>
    </source>
</evidence>
<accession>A0AA36ISP5</accession>
<evidence type="ECO:0000256" key="9">
    <source>
        <dbReference type="ARBA" id="ARBA00037847"/>
    </source>
</evidence>
<comment type="subcellular location">
    <subcellularLocation>
        <location evidence="1">Cell membrane</location>
    </subcellularLocation>
    <subcellularLocation>
        <location evidence="9">Endomembrane system</location>
        <topology evidence="9">Single-pass membrane protein</topology>
    </subcellularLocation>
</comment>
<feature type="transmembrane region" description="Helical" evidence="10">
    <location>
        <begin position="1152"/>
        <end position="1169"/>
    </location>
</feature>
<sequence>MSQRPAMAAVALLLLCSAAAERASLELRHGDGQHSASLELDADPCPADPKAVRALQALGLRGSGSVCQWKGVNCRDCQVLGVKISSPKLKGSIEELKYFSGLKVLNLKGQVNGDVGALQNLTELTELSLEGSQVYGDVAHLRSLRQLRYVKLTDSRVYGNLQVFQGMEGLRELLLGLTRVRGHLQALAGCRNMTLLVLRRLQGVTGTMKSCENMTQLKILFLSGTQVEGELQAVGELRRLFLSETKVHGNLSALRATRGFSALETLDLAGTGVFGDLVALKNHFNLVRAYLSDTLVSGDFAVLHKGKQKNVCRLQELTLKGTNVFGDLKDLPGYAQLVRLDLQGTSVTGRLSSALKGCCQKLGQLVLSDSRVTLLPTPEELAVLRQASNLELFSRRAAAGCRAGYRLPEGYSTDRSATLLPALVTLEVSRSPLLGPVEHLLLPLAGSPNVARLVASGCGLFGTLPNLQALDSVTVDDRMYARWVSFISKSLQLLDLSENQITRVEGVPAHTLVSLASNGALSIHPGLLAKALEERVEVKLQGTALLNQSEVLQMVGRGELNMTEDFRMTDINRGFTCHGLDSVLLQVSPELFLPQALCGCSPGWYGSGKDCRRCPAGTYNKHFNRSFCKPCPGEQKSPVGAASVRMCLCSIGEIYDQNAWNGTNTSKRDYACGCPDAQALHAGACVGCPELHLDCIGFGGLAVNAPATAGWARLAAGVQTFRCLAPEERCVPENDGCAAGYGGPLCVTCADGYRSTQRGLCKPCADFGRWTAPSATSASVVVGILAAAAVASFVVWRRRRATLDGSAASSAEAAPSARDAALALLVVEGPLLLQLCQLWVVVAALAGSRHLQETKEEEAADRSFAAAFPEQPYMKWLQLSAIGLQDALSLECTYGASARSAAAVAAPLIPLALLALCGAVELFARSSGISLALKALTLFFIGGASGCARLLSCQDTDGGGEPLGGHAFRTAFPHLKCSDPSWVDGLGWLCAIAYGGLIPICLLALMMKQHVALQSSRKVTAFVSEYDDKLLVRVHEFRAAVGTEKEPSRVEENLLAAAIAHATVLLRGKVRMQPEDGGMSLELLGVSKGEVLSASSQLKDMLEIKTSADAQRCSAITRMLMERSLLDGARESDRMLAGARNLLSKYVWCQDVWVEIVLRLAAVALVSVVSREDGLAFSVGICVGVGAMVGALQPYVQRQVNDLQCCCFLCLGVASLGFGFELIWLARAALLLPFLLLCSQIWHPDCPEEVALRLFKALQPKLPLQGQALEVAVEPLTL</sequence>
<evidence type="ECO:0000256" key="8">
    <source>
        <dbReference type="ARBA" id="ARBA00023180"/>
    </source>
</evidence>
<evidence type="ECO:0000256" key="11">
    <source>
        <dbReference type="SAM" id="SignalP"/>
    </source>
</evidence>
<proteinExistence type="predicted"/>
<dbReference type="Proteomes" id="UP001178507">
    <property type="component" value="Unassembled WGS sequence"/>
</dbReference>
<dbReference type="InterPro" id="IPR001611">
    <property type="entry name" value="Leu-rich_rpt"/>
</dbReference>
<keyword evidence="4 11" id="KW-0732">Signal</keyword>
<evidence type="ECO:0000256" key="6">
    <source>
        <dbReference type="ARBA" id="ARBA00023136"/>
    </source>
</evidence>
<dbReference type="PANTHER" id="PTHR48052">
    <property type="entry name" value="UNNAMED PRODUCT"/>
    <property type="match status" value="1"/>
</dbReference>
<reference evidence="12" key="1">
    <citation type="submission" date="2023-08" db="EMBL/GenBank/DDBJ databases">
        <authorList>
            <person name="Chen Y."/>
            <person name="Shah S."/>
            <person name="Dougan E. K."/>
            <person name="Thang M."/>
            <person name="Chan C."/>
        </authorList>
    </citation>
    <scope>NUCLEOTIDE SEQUENCE</scope>
</reference>
<evidence type="ECO:0000313" key="12">
    <source>
        <dbReference type="EMBL" id="CAJ1392911.1"/>
    </source>
</evidence>
<feature type="transmembrane region" description="Helical" evidence="10">
    <location>
        <begin position="904"/>
        <end position="924"/>
    </location>
</feature>
<feature type="transmembrane region" description="Helical" evidence="10">
    <location>
        <begin position="986"/>
        <end position="1007"/>
    </location>
</feature>
<dbReference type="GO" id="GO:0005886">
    <property type="term" value="C:plasma membrane"/>
    <property type="evidence" value="ECO:0007669"/>
    <property type="project" value="UniProtKB-SubCell"/>
</dbReference>